<evidence type="ECO:0000313" key="1">
    <source>
        <dbReference type="EMBL" id="SEF21072.1"/>
    </source>
</evidence>
<sequence length="82" mass="8715">MAAEAAETYNPWTIVNLVFTHLAEQGLHPTFGGEGHPGEPAAALLRALGITPTVEGDARVRTSVHSELAELRARMLGPDETP</sequence>
<organism evidence="1 2">
    <name type="scientific">Amycolatopsis pretoriensis</name>
    <dbReference type="NCBI Taxonomy" id="218821"/>
    <lineage>
        <taxon>Bacteria</taxon>
        <taxon>Bacillati</taxon>
        <taxon>Actinomycetota</taxon>
        <taxon>Actinomycetes</taxon>
        <taxon>Pseudonocardiales</taxon>
        <taxon>Pseudonocardiaceae</taxon>
        <taxon>Amycolatopsis</taxon>
    </lineage>
</organism>
<protein>
    <submittedName>
        <fullName evidence="1">Uncharacterized protein</fullName>
    </submittedName>
</protein>
<accession>A0A1H5Q4M0</accession>
<dbReference type="RefSeq" id="WP_086674776.1">
    <property type="nucleotide sequence ID" value="NZ_FNUJ01000001.1"/>
</dbReference>
<dbReference type="AlphaFoldDB" id="A0A1H5Q4M0"/>
<name>A0A1H5Q4M0_9PSEU</name>
<evidence type="ECO:0000313" key="2">
    <source>
        <dbReference type="Proteomes" id="UP000198878"/>
    </source>
</evidence>
<dbReference type="EMBL" id="FNUJ01000001">
    <property type="protein sequence ID" value="SEF21072.1"/>
    <property type="molecule type" value="Genomic_DNA"/>
</dbReference>
<reference evidence="2" key="1">
    <citation type="submission" date="2016-10" db="EMBL/GenBank/DDBJ databases">
        <authorList>
            <person name="Varghese N."/>
            <person name="Submissions S."/>
        </authorList>
    </citation>
    <scope>NUCLEOTIDE SEQUENCE [LARGE SCALE GENOMIC DNA]</scope>
    <source>
        <strain evidence="2">DSM 44654</strain>
    </source>
</reference>
<keyword evidence="2" id="KW-1185">Reference proteome</keyword>
<gene>
    <name evidence="1" type="ORF">SAMN05421837_101704</name>
</gene>
<proteinExistence type="predicted"/>
<dbReference type="STRING" id="218821.SAMN05421837_101704"/>
<dbReference type="Proteomes" id="UP000198878">
    <property type="component" value="Unassembled WGS sequence"/>
</dbReference>
<dbReference type="OrthoDB" id="3828020at2"/>